<dbReference type="PROSITE" id="PS00377">
    <property type="entry name" value="ADOMET_SYNTHASE_2"/>
    <property type="match status" value="1"/>
</dbReference>
<dbReference type="UniPathway" id="UPA00315">
    <property type="reaction ID" value="UER00080"/>
</dbReference>
<dbReference type="AlphaFoldDB" id="A0A6P3JAY5"/>
<keyword evidence="6 11" id="KW-0547">Nucleotide-binding</keyword>
<dbReference type="Proteomes" id="UP000515208">
    <property type="component" value="Unplaced"/>
</dbReference>
<dbReference type="InterPro" id="IPR022629">
    <property type="entry name" value="S-AdoMet_synt_central"/>
</dbReference>
<dbReference type="GO" id="GO:0005524">
    <property type="term" value="F:ATP binding"/>
    <property type="evidence" value="ECO:0007669"/>
    <property type="project" value="UniProtKB-KW"/>
</dbReference>
<evidence type="ECO:0000256" key="9">
    <source>
        <dbReference type="ARBA" id="ARBA00022958"/>
    </source>
</evidence>
<dbReference type="RefSeq" id="XP_010860550.1">
    <property type="nucleotide sequence ID" value="XM_010862248.1"/>
</dbReference>
<dbReference type="FunFam" id="3.30.300.10:FF:000004">
    <property type="entry name" value="S-adenosylmethionine synthase"/>
    <property type="match status" value="1"/>
</dbReference>
<keyword evidence="3 11" id="KW-0554">One-carbon metabolism</keyword>
<comment type="pathway">
    <text evidence="1 11">Amino-acid biosynthesis; S-adenosyl-L-methionine biosynthesis; S-adenosyl-L-methionine from L-methionine: step 1/1.</text>
</comment>
<keyword evidence="8 11" id="KW-0460">Magnesium</keyword>
<evidence type="ECO:0000313" key="17">
    <source>
        <dbReference type="Proteomes" id="UP000515208"/>
    </source>
</evidence>
<feature type="region of interest" description="Disordered" evidence="13">
    <location>
        <begin position="131"/>
        <end position="181"/>
    </location>
</feature>
<dbReference type="Pfam" id="PF02773">
    <property type="entry name" value="S-AdoMet_synt_C"/>
    <property type="match status" value="1"/>
</dbReference>
<dbReference type="InterPro" id="IPR022636">
    <property type="entry name" value="S-AdoMet_synthetase_sfam"/>
</dbReference>
<keyword evidence="9 11" id="KW-0630">Potassium</keyword>
<dbReference type="InterPro" id="IPR022628">
    <property type="entry name" value="S-AdoMet_synt_N"/>
</dbReference>
<keyword evidence="17" id="KW-1185">Reference proteome</keyword>
<organism evidence="17 18">
    <name type="scientific">Bison bison bison</name>
    <name type="common">North American plains bison</name>
    <dbReference type="NCBI Taxonomy" id="43346"/>
    <lineage>
        <taxon>Eukaryota</taxon>
        <taxon>Metazoa</taxon>
        <taxon>Chordata</taxon>
        <taxon>Craniata</taxon>
        <taxon>Vertebrata</taxon>
        <taxon>Euteleostomi</taxon>
        <taxon>Mammalia</taxon>
        <taxon>Eutheria</taxon>
        <taxon>Laurasiatheria</taxon>
        <taxon>Artiodactyla</taxon>
        <taxon>Ruminantia</taxon>
        <taxon>Pecora</taxon>
        <taxon>Bovidae</taxon>
        <taxon>Bovinae</taxon>
        <taxon>Bison</taxon>
    </lineage>
</organism>
<reference evidence="18" key="1">
    <citation type="submission" date="2025-08" db="UniProtKB">
        <authorList>
            <consortium name="RefSeq"/>
        </authorList>
    </citation>
    <scope>IDENTIFICATION</scope>
    <source>
        <tissue evidence="18">Blood</tissue>
    </source>
</reference>
<gene>
    <name evidence="18" type="primary">MAT2A</name>
</gene>
<protein>
    <recommendedName>
        <fullName evidence="11">S-adenosylmethionine synthase</fullName>
        <ecNumber evidence="11">2.5.1.6</ecNumber>
    </recommendedName>
</protein>
<evidence type="ECO:0000256" key="8">
    <source>
        <dbReference type="ARBA" id="ARBA00022842"/>
    </source>
</evidence>
<dbReference type="CDD" id="cd18079">
    <property type="entry name" value="S-AdoMet_synt"/>
    <property type="match status" value="1"/>
</dbReference>
<dbReference type="NCBIfam" id="TIGR01034">
    <property type="entry name" value="metK"/>
    <property type="match status" value="1"/>
</dbReference>
<dbReference type="InterPro" id="IPR002133">
    <property type="entry name" value="S-AdoMet_synthetase"/>
</dbReference>
<evidence type="ECO:0000256" key="6">
    <source>
        <dbReference type="ARBA" id="ARBA00022741"/>
    </source>
</evidence>
<dbReference type="CTD" id="4144"/>
<feature type="compositionally biased region" description="Low complexity" evidence="13">
    <location>
        <begin position="102"/>
        <end position="115"/>
    </location>
</feature>
<evidence type="ECO:0000259" key="14">
    <source>
        <dbReference type="Pfam" id="PF00438"/>
    </source>
</evidence>
<keyword evidence="7 11" id="KW-0067">ATP-binding</keyword>
<proteinExistence type="inferred from homology"/>
<evidence type="ECO:0000256" key="4">
    <source>
        <dbReference type="ARBA" id="ARBA00022679"/>
    </source>
</evidence>
<comment type="function">
    <text evidence="11">Catalyzes the formation of S-adenosylmethionine from methionine and ATP.</text>
</comment>
<sequence>MRRSKRFPNNIIKANVHVLGATPTAAAIPTPPSSAPSRPCTVSAALGAGGSDTGPPATCGSFQTGAMKPVPDSLPLAGSKPLTKTLLATGRPPHPPTPPGLPAAGSAQEGEAQGRAKARTLTGQYGHFHVAVGYRGSPSPGHPQAGQPERPSGSARGQNPSRFPRPPLGDATLWPDSRANGREGAVRHYGDQFTREGVKQYQGTFIRSLKTSKLKKLSQEFFFPPDKICDQISDAVLDAHLQQDPDAKVACETVAKTGMILLAGEITSRAAVDYQKVVRETIKHIGYDDSSKGFDYKTCNVLVALEQQSPDIAQGVHLDRNEEDIGAGDQGLMFGYATDETEECMPLTIVLAHKLNAKLAELRRNGTLPWLRPDSKTQVTVQYMQDRGAVLPIRVHTIVISVQHDEEVCLDEMRDALKEKVIKAVVPAKYLDEDTIYHLQPSGRFVIGGPQGDAGLTGRKIIVDTYGGWGAHGGGAFSGKDYTKVDRSAAYAARWVAKSLVKGGLCRRVLVQVSYAIGVSHPLSISIFHYGTSQKSERELLEIVKKNFDLRPGVIVRDLDLKKPIYQRTAAYGHFGRDSFPWEVPKKLKY</sequence>
<dbReference type="InterPro" id="IPR022631">
    <property type="entry name" value="ADOMET_SYNTHASE_CS"/>
</dbReference>
<accession>A0A6P3JAY5</accession>
<dbReference type="SUPFAM" id="SSF55973">
    <property type="entry name" value="S-adenosylmethionine synthetase"/>
    <property type="match status" value="3"/>
</dbReference>
<evidence type="ECO:0000256" key="1">
    <source>
        <dbReference type="ARBA" id="ARBA00005224"/>
    </source>
</evidence>
<dbReference type="FunFam" id="3.30.300.10:FF:000003">
    <property type="entry name" value="S-adenosylmethionine synthase"/>
    <property type="match status" value="1"/>
</dbReference>
<evidence type="ECO:0000256" key="13">
    <source>
        <dbReference type="SAM" id="MobiDB-lite"/>
    </source>
</evidence>
<evidence type="ECO:0000256" key="3">
    <source>
        <dbReference type="ARBA" id="ARBA00022563"/>
    </source>
</evidence>
<evidence type="ECO:0000256" key="10">
    <source>
        <dbReference type="ARBA" id="ARBA00048344"/>
    </source>
</evidence>
<comment type="cofactor">
    <cofactor evidence="11">
        <name>Mg(2+)</name>
        <dbReference type="ChEBI" id="CHEBI:18420"/>
    </cofactor>
    <text evidence="11">Binds 2 magnesium ions per subunit. The magnesium ions interact primarily with the substrate.</text>
</comment>
<evidence type="ECO:0000259" key="15">
    <source>
        <dbReference type="Pfam" id="PF02772"/>
    </source>
</evidence>
<dbReference type="PROSITE" id="PS00376">
    <property type="entry name" value="ADOMET_SYNTHASE_1"/>
    <property type="match status" value="1"/>
</dbReference>
<name>A0A6P3JAY5_BISBB</name>
<evidence type="ECO:0000259" key="16">
    <source>
        <dbReference type="Pfam" id="PF02773"/>
    </source>
</evidence>
<evidence type="ECO:0000256" key="2">
    <source>
        <dbReference type="ARBA" id="ARBA00009685"/>
    </source>
</evidence>
<dbReference type="InterPro" id="IPR022630">
    <property type="entry name" value="S-AdoMet_synt_C"/>
</dbReference>
<feature type="domain" description="S-adenosylmethionine synthetase N-terminal" evidence="14">
    <location>
        <begin position="225"/>
        <end position="310"/>
    </location>
</feature>
<comment type="cofactor">
    <cofactor evidence="11">
        <name>K(+)</name>
        <dbReference type="ChEBI" id="CHEBI:29103"/>
    </cofactor>
    <text evidence="11">Binds 1 potassium ion per subunit. The potassium ion interacts primarily with the substrate.</text>
</comment>
<feature type="domain" description="S-adenosylmethionine synthetase C-terminal" evidence="16">
    <location>
        <begin position="447"/>
        <end position="583"/>
    </location>
</feature>
<dbReference type="Pfam" id="PF02772">
    <property type="entry name" value="S-AdoMet_synt_M"/>
    <property type="match status" value="1"/>
</dbReference>
<dbReference type="FunFam" id="3.30.300.10:FF:000001">
    <property type="entry name" value="S-adenosylmethionine synthase"/>
    <property type="match status" value="1"/>
</dbReference>
<feature type="region of interest" description="Disordered" evidence="13">
    <location>
        <begin position="28"/>
        <end position="116"/>
    </location>
</feature>
<dbReference type="PANTHER" id="PTHR11964">
    <property type="entry name" value="S-ADENOSYLMETHIONINE SYNTHETASE"/>
    <property type="match status" value="1"/>
</dbReference>
<dbReference type="GO" id="GO:0004478">
    <property type="term" value="F:methionine adenosyltransferase activity"/>
    <property type="evidence" value="ECO:0007669"/>
    <property type="project" value="UniProtKB-EC"/>
</dbReference>
<feature type="domain" description="S-adenosylmethionine synthetase central" evidence="15">
    <location>
        <begin position="324"/>
        <end position="445"/>
    </location>
</feature>
<evidence type="ECO:0000313" key="18">
    <source>
        <dbReference type="RefSeq" id="XP_010860550.1"/>
    </source>
</evidence>
<evidence type="ECO:0000256" key="12">
    <source>
        <dbReference type="RuleBase" id="RU004462"/>
    </source>
</evidence>
<dbReference type="HAMAP" id="MF_00086">
    <property type="entry name" value="S_AdoMet_synth1"/>
    <property type="match status" value="1"/>
</dbReference>
<dbReference type="GeneID" id="105004597"/>
<evidence type="ECO:0000256" key="7">
    <source>
        <dbReference type="ARBA" id="ARBA00022840"/>
    </source>
</evidence>
<dbReference type="Pfam" id="PF00438">
    <property type="entry name" value="S-AdoMet_synt_N"/>
    <property type="match status" value="1"/>
</dbReference>
<comment type="catalytic activity">
    <reaction evidence="10 11">
        <text>L-methionine + ATP + H2O = S-adenosyl-L-methionine + phosphate + diphosphate</text>
        <dbReference type="Rhea" id="RHEA:21080"/>
        <dbReference type="ChEBI" id="CHEBI:15377"/>
        <dbReference type="ChEBI" id="CHEBI:30616"/>
        <dbReference type="ChEBI" id="CHEBI:33019"/>
        <dbReference type="ChEBI" id="CHEBI:43474"/>
        <dbReference type="ChEBI" id="CHEBI:57844"/>
        <dbReference type="ChEBI" id="CHEBI:59789"/>
        <dbReference type="EC" id="2.5.1.6"/>
    </reaction>
</comment>
<keyword evidence="4 11" id="KW-0808">Transferase</keyword>
<keyword evidence="5 11" id="KW-0479">Metal-binding</keyword>
<dbReference type="GO" id="GO:0006556">
    <property type="term" value="P:S-adenosylmethionine biosynthetic process"/>
    <property type="evidence" value="ECO:0007669"/>
    <property type="project" value="UniProtKB-UniPathway"/>
</dbReference>
<dbReference type="EC" id="2.5.1.6" evidence="11"/>
<dbReference type="GO" id="GO:0046872">
    <property type="term" value="F:metal ion binding"/>
    <property type="evidence" value="ECO:0007669"/>
    <property type="project" value="UniProtKB-KW"/>
</dbReference>
<evidence type="ECO:0000256" key="11">
    <source>
        <dbReference type="RuleBase" id="RU000541"/>
    </source>
</evidence>
<dbReference type="KEGG" id="bbis:105004597"/>
<dbReference type="GO" id="GO:0006730">
    <property type="term" value="P:one-carbon metabolic process"/>
    <property type="evidence" value="ECO:0007669"/>
    <property type="project" value="UniProtKB-KW"/>
</dbReference>
<comment type="similarity">
    <text evidence="2 12">Belongs to the AdoMet synthase family.</text>
</comment>
<evidence type="ECO:0000256" key="5">
    <source>
        <dbReference type="ARBA" id="ARBA00022723"/>
    </source>
</evidence>
<feature type="compositionally biased region" description="Pro residues" evidence="13">
    <location>
        <begin position="92"/>
        <end position="101"/>
    </location>
</feature>
<dbReference type="Gene3D" id="3.30.300.10">
    <property type="match status" value="3"/>
</dbReference>